<dbReference type="SMART" id="SM01012">
    <property type="entry name" value="ANTAR"/>
    <property type="match status" value="1"/>
</dbReference>
<dbReference type="PROSITE" id="PS50921">
    <property type="entry name" value="ANTAR"/>
    <property type="match status" value="1"/>
</dbReference>
<dbReference type="InterPro" id="IPR036457">
    <property type="entry name" value="PPM-type-like_dom_sf"/>
</dbReference>
<dbReference type="EMBL" id="PVMZ01000007">
    <property type="protein sequence ID" value="PRX20732.1"/>
    <property type="molecule type" value="Genomic_DNA"/>
</dbReference>
<dbReference type="InterPro" id="IPR035965">
    <property type="entry name" value="PAS-like_dom_sf"/>
</dbReference>
<dbReference type="Gene3D" id="3.60.40.10">
    <property type="entry name" value="PPM-type phosphatase domain"/>
    <property type="match status" value="1"/>
</dbReference>
<dbReference type="Gene3D" id="1.10.10.10">
    <property type="entry name" value="Winged helix-like DNA-binding domain superfamily/Winged helix DNA-binding domain"/>
    <property type="match status" value="1"/>
</dbReference>
<sequence length="627" mass="66998">MGGQAYVRAAGGMRPGAGWGSADSDRGVPVGGGARTVRAGWGVDPGPGADAGRLTVERAVGLLAGRARCRSTEAYRHLLRMASERRCDVADLAGRVVRLMDTADAVADIPAPETVPQLVAAALANSPAPVEPGPSPWLATVQGVLDSLPGMSVYMTAEVDDAGRLADLVWAAASPEAVTPDGRRGTQLIGLPMSRYYPEVIAGDRWQVYQAVLDTGMPADLGPVRLTGADYSIRAGRLGPGLLISWERLPDPDREPERIDGMEQLGNLGWGEWDLVSGEIYWSPHLYRIYERDPALGPLGEDESNAIAVADDQPLRAAAMEAFRRSERVDVVTRVLVGGRVKHLRTVADAVRDTEGRPLRIYGIVQDVTEQQAGADRLAEVERTLAAEHELAARLQRIILPIPAGPIDLPGMRVAVRYLPAGPEAMIGGDWYHAAPLRDGSVLLAVGDVAGHGTHAATTMAQMRHALRALAVITSDPGVLLEHLNRLMCELEEDTPELAATAVIARFDPARRELVWAQAGHPPPLLSRDGRTTPLARPAGPMLGVVDDARYADAVIGFVPGDVLLLYTDGLVEHRRRGLDVGLDTVIATVDDAVRASPEQPLAELLGRLRRANPDDDTCILAARPRG</sequence>
<dbReference type="PROSITE" id="PS51746">
    <property type="entry name" value="PPM_2"/>
    <property type="match status" value="1"/>
</dbReference>
<dbReference type="SUPFAM" id="SSF55785">
    <property type="entry name" value="PYP-like sensor domain (PAS domain)"/>
    <property type="match status" value="1"/>
</dbReference>
<evidence type="ECO:0000256" key="1">
    <source>
        <dbReference type="ARBA" id="ARBA00022801"/>
    </source>
</evidence>
<dbReference type="InterPro" id="IPR000700">
    <property type="entry name" value="PAS-assoc_C"/>
</dbReference>
<name>A0A2T0KBV0_9ACTN</name>
<feature type="domain" description="ANTAR" evidence="4">
    <location>
        <begin position="36"/>
        <end position="97"/>
    </location>
</feature>
<dbReference type="Pfam" id="PF03861">
    <property type="entry name" value="ANTAR"/>
    <property type="match status" value="1"/>
</dbReference>
<proteinExistence type="predicted"/>
<dbReference type="InterPro" id="IPR036388">
    <property type="entry name" value="WH-like_DNA-bd_sf"/>
</dbReference>
<evidence type="ECO:0000256" key="2">
    <source>
        <dbReference type="SAM" id="MobiDB-lite"/>
    </source>
</evidence>
<gene>
    <name evidence="6" type="ORF">CLV67_1079</name>
</gene>
<keyword evidence="7" id="KW-1185">Reference proteome</keyword>
<feature type="domain" description="PAC" evidence="3">
    <location>
        <begin position="325"/>
        <end position="380"/>
    </location>
</feature>
<reference evidence="6 7" key="1">
    <citation type="submission" date="2018-03" db="EMBL/GenBank/DDBJ databases">
        <title>Genomic Encyclopedia of Archaeal and Bacterial Type Strains, Phase II (KMG-II): from individual species to whole genera.</title>
        <authorList>
            <person name="Goeker M."/>
        </authorList>
    </citation>
    <scope>NUCLEOTIDE SEQUENCE [LARGE SCALE GENOMIC DNA]</scope>
    <source>
        <strain evidence="6 7">DSM 43146</strain>
    </source>
</reference>
<dbReference type="RefSeq" id="WP_239166389.1">
    <property type="nucleotide sequence ID" value="NZ_BOMO01000069.1"/>
</dbReference>
<dbReference type="PANTHER" id="PTHR43156">
    <property type="entry name" value="STAGE II SPORULATION PROTEIN E-RELATED"/>
    <property type="match status" value="1"/>
</dbReference>
<comment type="caution">
    <text evidence="6">The sequence shown here is derived from an EMBL/GenBank/DDBJ whole genome shotgun (WGS) entry which is preliminary data.</text>
</comment>
<dbReference type="PROSITE" id="PS50113">
    <property type="entry name" value="PAC"/>
    <property type="match status" value="1"/>
</dbReference>
<evidence type="ECO:0000259" key="5">
    <source>
        <dbReference type="PROSITE" id="PS51746"/>
    </source>
</evidence>
<dbReference type="AlphaFoldDB" id="A0A2T0KBV0"/>
<feature type="domain" description="PPM-type phosphatase" evidence="5">
    <location>
        <begin position="413"/>
        <end position="624"/>
    </location>
</feature>
<organism evidence="6 7">
    <name type="scientific">Actinoplanes italicus</name>
    <dbReference type="NCBI Taxonomy" id="113567"/>
    <lineage>
        <taxon>Bacteria</taxon>
        <taxon>Bacillati</taxon>
        <taxon>Actinomycetota</taxon>
        <taxon>Actinomycetes</taxon>
        <taxon>Micromonosporales</taxon>
        <taxon>Micromonosporaceae</taxon>
        <taxon>Actinoplanes</taxon>
    </lineage>
</organism>
<protein>
    <submittedName>
        <fullName evidence="6">ANTAR domain-containing protein</fullName>
    </submittedName>
</protein>
<dbReference type="InterPro" id="IPR005561">
    <property type="entry name" value="ANTAR"/>
</dbReference>
<dbReference type="Gene3D" id="3.30.450.20">
    <property type="entry name" value="PAS domain"/>
    <property type="match status" value="1"/>
</dbReference>
<evidence type="ECO:0000313" key="7">
    <source>
        <dbReference type="Proteomes" id="UP000239415"/>
    </source>
</evidence>
<dbReference type="GO" id="GO:0003723">
    <property type="term" value="F:RNA binding"/>
    <property type="evidence" value="ECO:0007669"/>
    <property type="project" value="InterPro"/>
</dbReference>
<dbReference type="Pfam" id="PF07228">
    <property type="entry name" value="SpoIIE"/>
    <property type="match status" value="1"/>
</dbReference>
<dbReference type="GO" id="GO:0016791">
    <property type="term" value="F:phosphatase activity"/>
    <property type="evidence" value="ECO:0007669"/>
    <property type="project" value="TreeGrafter"/>
</dbReference>
<dbReference type="InterPro" id="IPR052016">
    <property type="entry name" value="Bact_Sigma-Reg"/>
</dbReference>
<evidence type="ECO:0000259" key="3">
    <source>
        <dbReference type="PROSITE" id="PS50113"/>
    </source>
</evidence>
<dbReference type="InterPro" id="IPR001932">
    <property type="entry name" value="PPM-type_phosphatase-like_dom"/>
</dbReference>
<feature type="region of interest" description="Disordered" evidence="2">
    <location>
        <begin position="17"/>
        <end position="49"/>
    </location>
</feature>
<dbReference type="SMART" id="SM00331">
    <property type="entry name" value="PP2C_SIG"/>
    <property type="match status" value="1"/>
</dbReference>
<dbReference type="Gene3D" id="2.10.70.100">
    <property type="match status" value="1"/>
</dbReference>
<accession>A0A2T0KBV0</accession>
<evidence type="ECO:0000259" key="4">
    <source>
        <dbReference type="PROSITE" id="PS50921"/>
    </source>
</evidence>
<dbReference type="PANTHER" id="PTHR43156:SF2">
    <property type="entry name" value="STAGE II SPORULATION PROTEIN E"/>
    <property type="match status" value="1"/>
</dbReference>
<dbReference type="SUPFAM" id="SSF81606">
    <property type="entry name" value="PP2C-like"/>
    <property type="match status" value="1"/>
</dbReference>
<keyword evidence="1" id="KW-0378">Hydrolase</keyword>
<evidence type="ECO:0000313" key="6">
    <source>
        <dbReference type="EMBL" id="PRX20732.1"/>
    </source>
</evidence>
<dbReference type="Proteomes" id="UP000239415">
    <property type="component" value="Unassembled WGS sequence"/>
</dbReference>